<evidence type="ECO:0000256" key="1">
    <source>
        <dbReference type="ARBA" id="ARBA00004196"/>
    </source>
</evidence>
<dbReference type="SUPFAM" id="SSF111369">
    <property type="entry name" value="HlyD-like secretion proteins"/>
    <property type="match status" value="2"/>
</dbReference>
<sequence>MIILILIIVFGGGTYAYRQLVPPPEQETQGPVYSTQPVTRGDISVGVEITGTLNPSRGGSIQVPGGYGPMKPGVNSYMIAEVLVEEGTPVKQGQVIIRLSAAELETKIKSLEEQLQTNRELLAELMDVSVEKLHQVDPAYGITLRAPIDGRVVGLEVQEGDEVKQGQIVARVVDDSRFRMVVKLAPTEFKQVRTGQQAFLRFSEFNGFTKAQVTDVNPNPIPEDLSKLAFSGFYGTGTGQGVYGYVYQITVEGENPGLIRPGMVADVGLAVDSGSNSSGTFGIKWLRYKSQVEAFVKEERVISRADALATRVYVREMEMVKAGDPLVSLAGKDLQKDIEDKLNQIREQEMELQQLRAQLSQLEIRAPMDGIVARLEKQAGQTVQPGEWIGHIYNTSDMRLWGQVDDVDVLLVQQGAPVQVTVDALPGKSFEGVVERVDTMGRDENGITRFGVNIKVKGTPELRPGMQAKAYINAGSAEDVLLVPLEAIFEEDGQAKVEILQPDGMVKVVPVQLGLMNDRVAEVKSGLEEGQLVITGSTADLLPSQRIQSNDTFLPSSSENNQEQNGSRNNRTGGGQTASPGSR</sequence>
<feature type="compositionally biased region" description="Low complexity" evidence="5">
    <location>
        <begin position="556"/>
        <end position="571"/>
    </location>
</feature>
<evidence type="ECO:0000313" key="9">
    <source>
        <dbReference type="Proteomes" id="UP000197032"/>
    </source>
</evidence>
<keyword evidence="3 4" id="KW-0175">Coiled coil</keyword>
<comment type="similarity">
    <text evidence="2">Belongs to the membrane fusion protein (MFP) (TC 8.A.1) family.</text>
</comment>
<dbReference type="GO" id="GO:0016020">
    <property type="term" value="C:membrane"/>
    <property type="evidence" value="ECO:0007669"/>
    <property type="project" value="InterPro"/>
</dbReference>
<proteinExistence type="inferred from homology"/>
<evidence type="ECO:0000259" key="6">
    <source>
        <dbReference type="Pfam" id="PF25973"/>
    </source>
</evidence>
<dbReference type="InterPro" id="IPR050465">
    <property type="entry name" value="UPF0194_transport"/>
</dbReference>
<reference evidence="9" key="1">
    <citation type="journal article" date="2017" name="Appl. Environ. Microbiol.">
        <title>Genomic analysis of Calderihabitans maritimus KKC1, a thermophilic hydrogenogenic carboxydotrophic bacterium isolated from marine sediment.</title>
        <authorList>
            <person name="Omae K."/>
            <person name="Yoneda Y."/>
            <person name="Fukuyama Y."/>
            <person name="Yoshida T."/>
            <person name="Sako Y."/>
        </authorList>
    </citation>
    <scope>NUCLEOTIDE SEQUENCE [LARGE SCALE GENOMIC DNA]</scope>
    <source>
        <strain evidence="9">KKC1</strain>
    </source>
</reference>
<dbReference type="InterPro" id="IPR058647">
    <property type="entry name" value="BSH_CzcB-like"/>
</dbReference>
<dbReference type="EMBL" id="BDGJ01000087">
    <property type="protein sequence ID" value="GAW92623.1"/>
    <property type="molecule type" value="Genomic_DNA"/>
</dbReference>
<dbReference type="Gene3D" id="2.40.420.20">
    <property type="match status" value="1"/>
</dbReference>
<evidence type="ECO:0000259" key="7">
    <source>
        <dbReference type="Pfam" id="PF25990"/>
    </source>
</evidence>
<feature type="region of interest" description="Disordered" evidence="5">
    <location>
        <begin position="549"/>
        <end position="583"/>
    </location>
</feature>
<feature type="domain" description="YknX-like beta-barrel" evidence="7">
    <location>
        <begin position="401"/>
        <end position="469"/>
    </location>
</feature>
<gene>
    <name evidence="8" type="ORF">KKC1_17740</name>
</gene>
<dbReference type="PANTHER" id="PTHR32347">
    <property type="entry name" value="EFFLUX SYSTEM COMPONENT YKNX-RELATED"/>
    <property type="match status" value="1"/>
</dbReference>
<dbReference type="Proteomes" id="UP000197032">
    <property type="component" value="Unassembled WGS sequence"/>
</dbReference>
<feature type="domain" description="CzcB-like barrel-sandwich hybrid" evidence="6">
    <location>
        <begin position="78"/>
        <end position="174"/>
    </location>
</feature>
<dbReference type="Gene3D" id="2.40.30.170">
    <property type="match status" value="1"/>
</dbReference>
<organism evidence="8 9">
    <name type="scientific">Calderihabitans maritimus</name>
    <dbReference type="NCBI Taxonomy" id="1246530"/>
    <lineage>
        <taxon>Bacteria</taxon>
        <taxon>Bacillati</taxon>
        <taxon>Bacillota</taxon>
        <taxon>Clostridia</taxon>
        <taxon>Neomoorellales</taxon>
        <taxon>Calderihabitantaceae</taxon>
        <taxon>Calderihabitans</taxon>
    </lineage>
</organism>
<comment type="subcellular location">
    <subcellularLocation>
        <location evidence="1">Cell envelope</location>
    </subcellularLocation>
</comment>
<evidence type="ECO:0000313" key="8">
    <source>
        <dbReference type="EMBL" id="GAW92623.1"/>
    </source>
</evidence>
<dbReference type="GO" id="GO:0022857">
    <property type="term" value="F:transmembrane transporter activity"/>
    <property type="evidence" value="ECO:0007669"/>
    <property type="project" value="InterPro"/>
</dbReference>
<dbReference type="InterPro" id="IPR058636">
    <property type="entry name" value="Beta-barrel_YknX"/>
</dbReference>
<protein>
    <submittedName>
        <fullName evidence="8">RND family efflux transporter MFP subunit</fullName>
    </submittedName>
</protein>
<evidence type="ECO:0000256" key="5">
    <source>
        <dbReference type="SAM" id="MobiDB-lite"/>
    </source>
</evidence>
<accession>A0A1Z5HSW5</accession>
<feature type="coiled-coil region" evidence="4">
    <location>
        <begin position="331"/>
        <end position="365"/>
    </location>
</feature>
<dbReference type="AlphaFoldDB" id="A0A1Z5HSW5"/>
<dbReference type="PRINTS" id="PR01490">
    <property type="entry name" value="RTXTOXIND"/>
</dbReference>
<evidence type="ECO:0000256" key="4">
    <source>
        <dbReference type="SAM" id="Coils"/>
    </source>
</evidence>
<evidence type="ECO:0000256" key="3">
    <source>
        <dbReference type="ARBA" id="ARBA00023054"/>
    </source>
</evidence>
<dbReference type="Gene3D" id="2.40.50.100">
    <property type="match status" value="2"/>
</dbReference>
<comment type="caution">
    <text evidence="8">The sequence shown here is derived from an EMBL/GenBank/DDBJ whole genome shotgun (WGS) entry which is preliminary data.</text>
</comment>
<feature type="coiled-coil region" evidence="4">
    <location>
        <begin position="101"/>
        <end position="131"/>
    </location>
</feature>
<dbReference type="Pfam" id="PF25990">
    <property type="entry name" value="Beta-barrel_YknX"/>
    <property type="match status" value="1"/>
</dbReference>
<name>A0A1Z5HSW5_9FIRM</name>
<dbReference type="InterPro" id="IPR006143">
    <property type="entry name" value="RND_pump_MFP"/>
</dbReference>
<evidence type="ECO:0000256" key="2">
    <source>
        <dbReference type="ARBA" id="ARBA00009477"/>
    </source>
</evidence>
<dbReference type="GO" id="GO:0030313">
    <property type="term" value="C:cell envelope"/>
    <property type="evidence" value="ECO:0007669"/>
    <property type="project" value="UniProtKB-SubCell"/>
</dbReference>
<keyword evidence="9" id="KW-1185">Reference proteome</keyword>
<dbReference type="PANTHER" id="PTHR32347:SF23">
    <property type="entry name" value="BLL5650 PROTEIN"/>
    <property type="match status" value="1"/>
</dbReference>
<dbReference type="Pfam" id="PF25973">
    <property type="entry name" value="BSH_CzcB"/>
    <property type="match status" value="1"/>
</dbReference>
<dbReference type="NCBIfam" id="TIGR01730">
    <property type="entry name" value="RND_mfp"/>
    <property type="match status" value="1"/>
</dbReference>